<comment type="caution">
    <text evidence="2">The sequence shown here is derived from an EMBL/GenBank/DDBJ whole genome shotgun (WGS) entry which is preliminary data.</text>
</comment>
<evidence type="ECO:0000313" key="2">
    <source>
        <dbReference type="EMBL" id="OQM75376.1"/>
    </source>
</evidence>
<dbReference type="RefSeq" id="WP_080919783.1">
    <property type="nucleotide sequence ID" value="NZ_MDET01000016.1"/>
</dbReference>
<dbReference type="Proteomes" id="UP000191905">
    <property type="component" value="Unassembled WGS sequence"/>
</dbReference>
<evidence type="ECO:0000313" key="3">
    <source>
        <dbReference type="Proteomes" id="UP000191905"/>
    </source>
</evidence>
<dbReference type="STRING" id="1873176.BFN67_18220"/>
<dbReference type="InterPro" id="IPR021561">
    <property type="entry name" value="AbiEi_3"/>
</dbReference>
<protein>
    <recommendedName>
        <fullName evidence="1">Transcriptional regulator AbiEi antitoxin N-terminal domain-containing protein</fullName>
    </recommendedName>
</protein>
<sequence length="280" mass="31588">MNRPSATKLKHLLQAVPPGFLVDSGWMKRHGISRQSTSAYVVSGWLERVAQGVFRRPFAAAESTEARTGWKIPLLSAQWLMGYGFHLGGMSALDLRGHSHYLRLGDDLDVYLYGNDVPDWLLKLETNTHFVRRRNDLFEDPVLGVENASFSLAEPTDGELQLSPWRWPLKMASAERAVLEALDEVPRTVSFHTMDTVFEALVSLRPRLMAQLLEQCRSVKVKRLFLVYADKHAHPWRKHIDVSSLELGSGDRSLLSGGRLHPAYRITVPADLLPREPSDA</sequence>
<reference evidence="2 3" key="1">
    <citation type="journal article" date="2016" name="Int. J. Syst. Evol. Microbiol.">
        <title>Pseudaminobacter manganicus sp. nov., isolated from sludge of a manganese mine.</title>
        <authorList>
            <person name="Li J."/>
            <person name="Huang J."/>
            <person name="Liao S."/>
            <person name="Wang G."/>
        </authorList>
    </citation>
    <scope>NUCLEOTIDE SEQUENCE [LARGE SCALE GENOMIC DNA]</scope>
    <source>
        <strain evidence="2 3">JH-7</strain>
    </source>
</reference>
<keyword evidence="3" id="KW-1185">Reference proteome</keyword>
<gene>
    <name evidence="2" type="ORF">BFN67_18220</name>
</gene>
<feature type="domain" description="Transcriptional regulator AbiEi antitoxin N-terminal" evidence="1">
    <location>
        <begin position="6"/>
        <end position="104"/>
    </location>
</feature>
<proteinExistence type="predicted"/>
<dbReference type="InterPro" id="IPR033455">
    <property type="entry name" value="AbiEi_3_N"/>
</dbReference>
<organism evidence="2 3">
    <name type="scientific">Manganibacter manganicus</name>
    <dbReference type="NCBI Taxonomy" id="1873176"/>
    <lineage>
        <taxon>Bacteria</taxon>
        <taxon>Pseudomonadati</taxon>
        <taxon>Pseudomonadota</taxon>
        <taxon>Alphaproteobacteria</taxon>
        <taxon>Hyphomicrobiales</taxon>
        <taxon>Phyllobacteriaceae</taxon>
        <taxon>Manganibacter</taxon>
    </lineage>
</organism>
<dbReference type="OrthoDB" id="1550938at2"/>
<accession>A0A1V8RQA8</accession>
<dbReference type="Pfam" id="PF17194">
    <property type="entry name" value="AbiEi_3_N"/>
    <property type="match status" value="1"/>
</dbReference>
<dbReference type="AlphaFoldDB" id="A0A1V8RQA8"/>
<evidence type="ECO:0000259" key="1">
    <source>
        <dbReference type="Pfam" id="PF17194"/>
    </source>
</evidence>
<name>A0A1V8RQA8_9HYPH</name>
<dbReference type="EMBL" id="MDET01000016">
    <property type="protein sequence ID" value="OQM75376.1"/>
    <property type="molecule type" value="Genomic_DNA"/>
</dbReference>
<dbReference type="Pfam" id="PF11459">
    <property type="entry name" value="AbiEi_3"/>
    <property type="match status" value="1"/>
</dbReference>